<dbReference type="Pfam" id="PF07589">
    <property type="entry name" value="PEP-CTERM"/>
    <property type="match status" value="1"/>
</dbReference>
<comment type="caution">
    <text evidence="3">The sequence shown here is derived from an EMBL/GenBank/DDBJ whole genome shotgun (WGS) entry which is preliminary data.</text>
</comment>
<dbReference type="InterPro" id="IPR014262">
    <property type="entry name" value="HAF_rpt"/>
</dbReference>
<sequence length="398" mass="40394">MTLSQCFRARHLILAAVLTTSLGLVNVANAQQQSFLVDLSSRTATPLGTLGATFTTATTPLGINDAGQVVGLSYTANNVQRAFITGPGGMGMRDIGTLEGERGYSTAEDINDAGQVVGSSSFGGFGVRAFITGPGGTGMRDLGTLSENEHLSHAYGINRAGQVVGISTQGGFASHAFITGSDGVGMRDLGITLLGEDSKVTGINDVGQVIGNSHSGTSYATRAFITGPDGMGMIDLGTLGGDETKAWGINDVGQVAGYSTTASGASHAFITGPNGVGMTDLGTLGGWSSYAHGINDAGQVVGQSVMKWPYPDAGTGLHAFITGSNGVGMTDLNSLVELPAGVVLTDAVDINNAGQVLVNATTAVPAIPEPQSYALLLAGLTLFGFMAARNGKVLDSRQ</sequence>
<gene>
    <name evidence="3" type="ORF">C8R21_1496</name>
</gene>
<dbReference type="NCBIfam" id="TIGR02913">
    <property type="entry name" value="HAF_rpt"/>
    <property type="match status" value="5"/>
</dbReference>
<protein>
    <submittedName>
        <fullName evidence="3">Putative secreted protein with PEP-CTERM sorting signal</fullName>
    </submittedName>
</protein>
<name>A0A2T5I1E7_9PROT</name>
<dbReference type="RefSeq" id="WP_107763384.1">
    <property type="nucleotide sequence ID" value="NZ_QAOK01000049.1"/>
</dbReference>
<evidence type="ECO:0000259" key="2">
    <source>
        <dbReference type="Pfam" id="PF07589"/>
    </source>
</evidence>
<dbReference type="InterPro" id="IPR013424">
    <property type="entry name" value="Ice-binding_C"/>
</dbReference>
<dbReference type="Proteomes" id="UP000244152">
    <property type="component" value="Unassembled WGS sequence"/>
</dbReference>
<reference evidence="3 4" key="1">
    <citation type="submission" date="2018-04" db="EMBL/GenBank/DDBJ databases">
        <title>Active sludge and wastewater microbial communities from Klosterneuburg, Austria.</title>
        <authorList>
            <person name="Wagner M."/>
        </authorList>
    </citation>
    <scope>NUCLEOTIDE SEQUENCE [LARGE SCALE GENOMIC DNA]</scope>
    <source>
        <strain evidence="3 4">Nl12</strain>
    </source>
</reference>
<feature type="signal peptide" evidence="1">
    <location>
        <begin position="1"/>
        <end position="30"/>
    </location>
</feature>
<feature type="domain" description="Ice-binding protein C-terminal" evidence="2">
    <location>
        <begin position="366"/>
        <end position="389"/>
    </location>
</feature>
<evidence type="ECO:0000313" key="3">
    <source>
        <dbReference type="EMBL" id="PTQ77651.1"/>
    </source>
</evidence>
<evidence type="ECO:0000313" key="4">
    <source>
        <dbReference type="Proteomes" id="UP000244152"/>
    </source>
</evidence>
<dbReference type="EMBL" id="QAOK01000049">
    <property type="protein sequence ID" value="PTQ77651.1"/>
    <property type="molecule type" value="Genomic_DNA"/>
</dbReference>
<keyword evidence="1" id="KW-0732">Signal</keyword>
<accession>A0A2T5I1E7</accession>
<feature type="chain" id="PRO_5015710418" evidence="1">
    <location>
        <begin position="31"/>
        <end position="398"/>
    </location>
</feature>
<evidence type="ECO:0000256" key="1">
    <source>
        <dbReference type="SAM" id="SignalP"/>
    </source>
</evidence>
<dbReference type="AlphaFoldDB" id="A0A2T5I1E7"/>
<organism evidence="3 4">
    <name type="scientific">Nitrosospira multiformis</name>
    <dbReference type="NCBI Taxonomy" id="1231"/>
    <lineage>
        <taxon>Bacteria</taxon>
        <taxon>Pseudomonadati</taxon>
        <taxon>Pseudomonadota</taxon>
        <taxon>Betaproteobacteria</taxon>
        <taxon>Nitrosomonadales</taxon>
        <taxon>Nitrosomonadaceae</taxon>
        <taxon>Nitrosospira</taxon>
    </lineage>
</organism>
<proteinExistence type="predicted"/>